<keyword evidence="2" id="KW-1185">Reference proteome</keyword>
<dbReference type="PANTHER" id="PTHR12480:SF6">
    <property type="entry name" value="2-OXOGLUTARATE AND IRON-DEPENDENT OXYGENASE JMJD4"/>
    <property type="match status" value="1"/>
</dbReference>
<dbReference type="InterPro" id="IPR050910">
    <property type="entry name" value="JMJD6_ArgDemeth/LysHydrox"/>
</dbReference>
<proteinExistence type="predicted"/>
<dbReference type="GO" id="GO:0016706">
    <property type="term" value="F:2-oxoglutarate-dependent dioxygenase activity"/>
    <property type="evidence" value="ECO:0007669"/>
    <property type="project" value="TreeGrafter"/>
</dbReference>
<dbReference type="EMBL" id="OX465080">
    <property type="protein sequence ID" value="CAI9280407.1"/>
    <property type="molecule type" value="Genomic_DNA"/>
</dbReference>
<organism evidence="1 2">
    <name type="scientific">Lactuca saligna</name>
    <name type="common">Willowleaf lettuce</name>
    <dbReference type="NCBI Taxonomy" id="75948"/>
    <lineage>
        <taxon>Eukaryota</taxon>
        <taxon>Viridiplantae</taxon>
        <taxon>Streptophyta</taxon>
        <taxon>Embryophyta</taxon>
        <taxon>Tracheophyta</taxon>
        <taxon>Spermatophyta</taxon>
        <taxon>Magnoliopsida</taxon>
        <taxon>eudicotyledons</taxon>
        <taxon>Gunneridae</taxon>
        <taxon>Pentapetalae</taxon>
        <taxon>asterids</taxon>
        <taxon>campanulids</taxon>
        <taxon>Asterales</taxon>
        <taxon>Asteraceae</taxon>
        <taxon>Cichorioideae</taxon>
        <taxon>Cichorieae</taxon>
        <taxon>Lactucinae</taxon>
        <taxon>Lactuca</taxon>
    </lineage>
</organism>
<dbReference type="GO" id="GO:0043565">
    <property type="term" value="F:sequence-specific DNA binding"/>
    <property type="evidence" value="ECO:0007669"/>
    <property type="project" value="TreeGrafter"/>
</dbReference>
<name>A0AA36E3C0_LACSI</name>
<sequence>MGLNIVGTVDKVNGNELSYNNFVEKYLSKNEPLVITGLMDDWRACKDWVFDDGRPNLQFISSTFGNSKVQVADCGSREFTEQKRFDMSVSDFIANWVDFSSVEHDNPSTNKLNGKTLLYLKDWHFVKIVGVPRV</sequence>
<dbReference type="Gene3D" id="2.60.120.650">
    <property type="entry name" value="Cupin"/>
    <property type="match status" value="1"/>
</dbReference>
<accession>A0AA36E3C0</accession>
<gene>
    <name evidence="1" type="ORF">LSALG_LOCUS20153</name>
</gene>
<evidence type="ECO:0000313" key="1">
    <source>
        <dbReference type="EMBL" id="CAI9280407.1"/>
    </source>
</evidence>
<dbReference type="GO" id="GO:0045905">
    <property type="term" value="P:positive regulation of translational termination"/>
    <property type="evidence" value="ECO:0007669"/>
    <property type="project" value="TreeGrafter"/>
</dbReference>
<dbReference type="PANTHER" id="PTHR12480">
    <property type="entry name" value="ARGININE DEMETHYLASE AND LYSYL-HYDROXYLASE JMJD"/>
    <property type="match status" value="1"/>
</dbReference>
<evidence type="ECO:0000313" key="2">
    <source>
        <dbReference type="Proteomes" id="UP001177003"/>
    </source>
</evidence>
<dbReference type="AlphaFoldDB" id="A0AA36E3C0"/>
<evidence type="ECO:0008006" key="3">
    <source>
        <dbReference type="Google" id="ProtNLM"/>
    </source>
</evidence>
<dbReference type="SUPFAM" id="SSF51197">
    <property type="entry name" value="Clavaminate synthase-like"/>
    <property type="match status" value="1"/>
</dbReference>
<dbReference type="GO" id="GO:0005634">
    <property type="term" value="C:nucleus"/>
    <property type="evidence" value="ECO:0007669"/>
    <property type="project" value="TreeGrafter"/>
</dbReference>
<dbReference type="Proteomes" id="UP001177003">
    <property type="component" value="Chromosome 4"/>
</dbReference>
<protein>
    <recommendedName>
        <fullName evidence="3">Cupin-like domain-containing protein</fullName>
    </recommendedName>
</protein>
<reference evidence="1" key="1">
    <citation type="submission" date="2023-04" db="EMBL/GenBank/DDBJ databases">
        <authorList>
            <person name="Vijverberg K."/>
            <person name="Xiong W."/>
            <person name="Schranz E."/>
        </authorList>
    </citation>
    <scope>NUCLEOTIDE SEQUENCE</scope>
</reference>
<dbReference type="GO" id="GO:0005737">
    <property type="term" value="C:cytoplasm"/>
    <property type="evidence" value="ECO:0007669"/>
    <property type="project" value="TreeGrafter"/>
</dbReference>